<comment type="caution">
    <text evidence="1">The sequence shown here is derived from an EMBL/GenBank/DDBJ whole genome shotgun (WGS) entry which is preliminary data.</text>
</comment>
<evidence type="ECO:0000313" key="2">
    <source>
        <dbReference type="Proteomes" id="UP000886998"/>
    </source>
</evidence>
<organism evidence="1 2">
    <name type="scientific">Trichonephila inaurata madagascariensis</name>
    <dbReference type="NCBI Taxonomy" id="2747483"/>
    <lineage>
        <taxon>Eukaryota</taxon>
        <taxon>Metazoa</taxon>
        <taxon>Ecdysozoa</taxon>
        <taxon>Arthropoda</taxon>
        <taxon>Chelicerata</taxon>
        <taxon>Arachnida</taxon>
        <taxon>Araneae</taxon>
        <taxon>Araneomorphae</taxon>
        <taxon>Entelegynae</taxon>
        <taxon>Araneoidea</taxon>
        <taxon>Nephilidae</taxon>
        <taxon>Trichonephila</taxon>
        <taxon>Trichonephila inaurata</taxon>
    </lineage>
</organism>
<dbReference type="EMBL" id="BMAV01005760">
    <property type="protein sequence ID" value="GFY47106.1"/>
    <property type="molecule type" value="Genomic_DNA"/>
</dbReference>
<dbReference type="Proteomes" id="UP000886998">
    <property type="component" value="Unassembled WGS sequence"/>
</dbReference>
<gene>
    <name evidence="1" type="ORF">TNIN_284711</name>
</gene>
<keyword evidence="2" id="KW-1185">Reference proteome</keyword>
<accession>A0A8X6X6J3</accession>
<protein>
    <submittedName>
        <fullName evidence="1">Uncharacterized protein</fullName>
    </submittedName>
</protein>
<proteinExistence type="predicted"/>
<name>A0A8X6X6J3_9ARAC</name>
<evidence type="ECO:0000313" key="1">
    <source>
        <dbReference type="EMBL" id="GFY47106.1"/>
    </source>
</evidence>
<reference evidence="1" key="1">
    <citation type="submission" date="2020-08" db="EMBL/GenBank/DDBJ databases">
        <title>Multicomponent nature underlies the extraordinary mechanical properties of spider dragline silk.</title>
        <authorList>
            <person name="Kono N."/>
            <person name="Nakamura H."/>
            <person name="Mori M."/>
            <person name="Yoshida Y."/>
            <person name="Ohtoshi R."/>
            <person name="Malay A.D."/>
            <person name="Moran D.A.P."/>
            <person name="Tomita M."/>
            <person name="Numata K."/>
            <person name="Arakawa K."/>
        </authorList>
    </citation>
    <scope>NUCLEOTIDE SEQUENCE</scope>
</reference>
<sequence>MPEPKNFKCQNKGLRFTNQAFDRYVTAGALSNRNLAGAAHMRSRSDQHFVRQIRFVQAEVDQLKINAETVSFVLITTFERRDEKS</sequence>
<dbReference type="AlphaFoldDB" id="A0A8X6X6J3"/>